<dbReference type="Gene3D" id="6.10.190.10">
    <property type="match status" value="1"/>
</dbReference>
<dbReference type="Pfam" id="PF00694">
    <property type="entry name" value="Aconitase_C"/>
    <property type="match status" value="1"/>
</dbReference>
<feature type="domain" description="Aconitase/3-isopropylmalate dehydratase large subunit alpha/beta/alpha" evidence="11">
    <location>
        <begin position="76"/>
        <end position="549"/>
    </location>
</feature>
<evidence type="ECO:0000256" key="8">
    <source>
        <dbReference type="ARBA" id="ARBA00023239"/>
    </source>
</evidence>
<evidence type="ECO:0000256" key="3">
    <source>
        <dbReference type="ARBA" id="ARBA00007185"/>
    </source>
</evidence>
<organism evidence="13 14">
    <name type="scientific">Bordetella genomosp. 8</name>
    <dbReference type="NCBI Taxonomy" id="1416806"/>
    <lineage>
        <taxon>Bacteria</taxon>
        <taxon>Pseudomonadati</taxon>
        <taxon>Pseudomonadota</taxon>
        <taxon>Betaproteobacteria</taxon>
        <taxon>Burkholderiales</taxon>
        <taxon>Alcaligenaceae</taxon>
        <taxon>Bordetella</taxon>
    </lineage>
</organism>
<dbReference type="UniPathway" id="UPA00223">
    <property type="reaction ID" value="UER00718"/>
</dbReference>
<comment type="function">
    <text evidence="10">Catalyzes the isomerization of citrate to isocitrate via cis-aconitate.</text>
</comment>
<dbReference type="KEGG" id="bgv:CAL12_04540"/>
<dbReference type="InterPro" id="IPR006249">
    <property type="entry name" value="Aconitase/IRP2"/>
</dbReference>
<evidence type="ECO:0000256" key="4">
    <source>
        <dbReference type="ARBA" id="ARBA00022485"/>
    </source>
</evidence>
<dbReference type="GO" id="GO:0003994">
    <property type="term" value="F:aconitate hydratase activity"/>
    <property type="evidence" value="ECO:0007669"/>
    <property type="project" value="UniProtKB-EC"/>
</dbReference>
<comment type="similarity">
    <text evidence="3 10">Belongs to the aconitase/IPM isomerase family.</text>
</comment>
<proteinExistence type="inferred from homology"/>
<feature type="domain" description="Aconitase A/isopropylmalate dehydratase small subunit swivel" evidence="12">
    <location>
        <begin position="679"/>
        <end position="805"/>
    </location>
</feature>
<evidence type="ECO:0000256" key="9">
    <source>
        <dbReference type="ARBA" id="ARBA00023501"/>
    </source>
</evidence>
<dbReference type="FunFam" id="3.20.19.10:FF:000001">
    <property type="entry name" value="Aconitate hydratase"/>
    <property type="match status" value="1"/>
</dbReference>
<dbReference type="InterPro" id="IPR036008">
    <property type="entry name" value="Aconitase_4Fe-4S_dom"/>
</dbReference>
<dbReference type="GO" id="GO:0046872">
    <property type="term" value="F:metal ion binding"/>
    <property type="evidence" value="ECO:0007669"/>
    <property type="project" value="UniProtKB-KW"/>
</dbReference>
<sequence>MAFQPTDTLRPLPIEGSPDSRYYSLAVLEEMGLGKISRLPHSIRVILESVLRNLNGSSVQEHHLRQLAGWQPNGERSGEVPFVVSRIVAPDSSGVPLLADLAAMRDAAAELGMVPGDIEPLVPVDLVVDHSIIVEHAGSANALMLNMEIEYERNAERYSFLKWAANAFKAFRIFPPGSGIVHQVNLENLARGVHQKGGVTYFDSLVGTDSHTPMVNGIGVLGWGVGGIEAEAAMLGEPMYLVAPDVIGVELTGAPAPGIVATDIVLTVVQALRAKKVVGKFVEFFGPGAAALPAPDRATISNMAPEYGATAAFFPVDANTLDYLRATGRTKAEIAALKAYFQAQGMFGMPTLGQIDYTDTVHIDLGAVVPSVAGPSRPQDRIALGELKEKVRGLLPQEASAASGSGQALRHGDVVLAAITSCTNTSNPRLMLAAGILARKAVEKGLKAAAHVKTSFTPGSRVVTSYLQATGLDQYLDTLGFNVAGYGCATCMGNSGPLDAGILDQIKDGNLTVAAVLSGNRNFEARIHQAIKANFLMSPPLVVAFAIAGRADFDPANDALGAGPDGKMVYLADLWPTAEEMAQVMPVAQDPKHVLAVYAQTGRNNELWEALPAPKGDLFVWDDGSTYLKRPPFFDGVTLDIPSKGAIKGARALAILGDSVTTDHINPGGSIPPESESGKFLISLGVEPRDFNSYISRRAHDRVMVRSSFANVRIRNLMVDEVGSHTLHQPDGQRMSIFEAAVKYTAEGVPMIVFAGEEYGNGSSRDWAAKGPSLLGVRAVIARGFERIHRSNLVGMGILPLELPEGVSAQTLGLVGDETFDVTGDMDDVRTGQVFELVIHRQDGTTAKVPLRVRIDSAIEEAYFRNGGILPYVLRQRLARHVSGASHA</sequence>
<dbReference type="InterPro" id="IPR015931">
    <property type="entry name" value="Acnase/IPM_dHydase_lsu_aba_1/3"/>
</dbReference>
<dbReference type="SUPFAM" id="SSF52016">
    <property type="entry name" value="LeuD/IlvD-like"/>
    <property type="match status" value="1"/>
</dbReference>
<dbReference type="GO" id="GO:0006099">
    <property type="term" value="P:tricarboxylic acid cycle"/>
    <property type="evidence" value="ECO:0007669"/>
    <property type="project" value="UniProtKB-UniPathway"/>
</dbReference>
<comment type="catalytic activity">
    <reaction evidence="9 10">
        <text>citrate = D-threo-isocitrate</text>
        <dbReference type="Rhea" id="RHEA:10336"/>
        <dbReference type="ChEBI" id="CHEBI:15562"/>
        <dbReference type="ChEBI" id="CHEBI:16947"/>
        <dbReference type="EC" id="4.2.1.3"/>
    </reaction>
</comment>
<evidence type="ECO:0000256" key="1">
    <source>
        <dbReference type="ARBA" id="ARBA00001966"/>
    </source>
</evidence>
<name>A0A1W6YGM5_9BORD</name>
<evidence type="ECO:0000256" key="2">
    <source>
        <dbReference type="ARBA" id="ARBA00004717"/>
    </source>
</evidence>
<dbReference type="EC" id="4.2.1.3" evidence="10"/>
<keyword evidence="5" id="KW-0479">Metal-binding</keyword>
<keyword evidence="6 10" id="KW-0408">Iron</keyword>
<keyword evidence="4 10" id="KW-0004">4Fe-4S</keyword>
<dbReference type="SUPFAM" id="SSF53732">
    <property type="entry name" value="Aconitase iron-sulfur domain"/>
    <property type="match status" value="1"/>
</dbReference>
<dbReference type="OrthoDB" id="9764318at2"/>
<dbReference type="Gene3D" id="3.30.499.10">
    <property type="entry name" value="Aconitase, domain 3"/>
    <property type="match status" value="2"/>
</dbReference>
<dbReference type="GO" id="GO:0051539">
    <property type="term" value="F:4 iron, 4 sulfur cluster binding"/>
    <property type="evidence" value="ECO:0007669"/>
    <property type="project" value="UniProtKB-KW"/>
</dbReference>
<dbReference type="STRING" id="1416806.CAL12_04540"/>
<accession>A0A1W6YGM5</accession>
<keyword evidence="14" id="KW-1185">Reference proteome</keyword>
<dbReference type="PROSITE" id="PS01244">
    <property type="entry name" value="ACONITASE_2"/>
    <property type="match status" value="1"/>
</dbReference>
<evidence type="ECO:0000256" key="6">
    <source>
        <dbReference type="ARBA" id="ARBA00023004"/>
    </source>
</evidence>
<evidence type="ECO:0000313" key="14">
    <source>
        <dbReference type="Proteomes" id="UP000194151"/>
    </source>
</evidence>
<dbReference type="NCBIfam" id="NF006757">
    <property type="entry name" value="PRK09277.1"/>
    <property type="match status" value="1"/>
</dbReference>
<dbReference type="Proteomes" id="UP000194151">
    <property type="component" value="Chromosome"/>
</dbReference>
<comment type="pathway">
    <text evidence="2">Carbohydrate metabolism; tricarboxylic acid cycle; isocitrate from oxaloacetate: step 2/2.</text>
</comment>
<dbReference type="InterPro" id="IPR001030">
    <property type="entry name" value="Acoase/IPM_deHydtase_lsu_aba"/>
</dbReference>
<evidence type="ECO:0000259" key="11">
    <source>
        <dbReference type="Pfam" id="PF00330"/>
    </source>
</evidence>
<evidence type="ECO:0000256" key="10">
    <source>
        <dbReference type="RuleBase" id="RU361275"/>
    </source>
</evidence>
<dbReference type="EMBL" id="CP021108">
    <property type="protein sequence ID" value="ARP80169.1"/>
    <property type="molecule type" value="Genomic_DNA"/>
</dbReference>
<dbReference type="InterPro" id="IPR000573">
    <property type="entry name" value="AconitaseA/IPMdHydase_ssu_swvl"/>
</dbReference>
<dbReference type="NCBIfam" id="TIGR01341">
    <property type="entry name" value="aconitase_1"/>
    <property type="match status" value="1"/>
</dbReference>
<dbReference type="Gene3D" id="3.20.19.10">
    <property type="entry name" value="Aconitase, domain 4"/>
    <property type="match status" value="1"/>
</dbReference>
<dbReference type="AlphaFoldDB" id="A0A1W6YGM5"/>
<dbReference type="PROSITE" id="PS00450">
    <property type="entry name" value="ACONITASE_1"/>
    <property type="match status" value="1"/>
</dbReference>
<evidence type="ECO:0000256" key="7">
    <source>
        <dbReference type="ARBA" id="ARBA00023014"/>
    </source>
</evidence>
<keyword evidence="7 10" id="KW-0411">Iron-sulfur</keyword>
<gene>
    <name evidence="13" type="ORF">CAL12_04540</name>
</gene>
<evidence type="ECO:0000313" key="13">
    <source>
        <dbReference type="EMBL" id="ARP80169.1"/>
    </source>
</evidence>
<dbReference type="Pfam" id="PF00330">
    <property type="entry name" value="Aconitase"/>
    <property type="match status" value="1"/>
</dbReference>
<dbReference type="InterPro" id="IPR015928">
    <property type="entry name" value="Aconitase/3IPM_dehydase_swvl"/>
</dbReference>
<dbReference type="RefSeq" id="WP_086063400.1">
    <property type="nucleotide sequence ID" value="NZ_CP021108.1"/>
</dbReference>
<reference evidence="13 14" key="1">
    <citation type="submission" date="2017-05" db="EMBL/GenBank/DDBJ databases">
        <title>Complete and WGS of Bordetella genogroups.</title>
        <authorList>
            <person name="Spilker T."/>
            <person name="LiPuma J."/>
        </authorList>
    </citation>
    <scope>NUCLEOTIDE SEQUENCE [LARGE SCALE GENOMIC DNA]</scope>
    <source>
        <strain evidence="13 14">AU19157</strain>
    </source>
</reference>
<comment type="cofactor">
    <cofactor evidence="1">
        <name>[4Fe-4S] cluster</name>
        <dbReference type="ChEBI" id="CHEBI:49883"/>
    </cofactor>
</comment>
<dbReference type="PANTHER" id="PTHR11670">
    <property type="entry name" value="ACONITASE/IRON-RESPONSIVE ELEMENT FAMILY MEMBER"/>
    <property type="match status" value="1"/>
</dbReference>
<dbReference type="NCBIfam" id="NF009520">
    <property type="entry name" value="PRK12881.1"/>
    <property type="match status" value="1"/>
</dbReference>
<evidence type="ECO:0000259" key="12">
    <source>
        <dbReference type="Pfam" id="PF00694"/>
    </source>
</evidence>
<protein>
    <recommendedName>
        <fullName evidence="10">Aconitate hydratase</fullName>
        <shortName evidence="10">Aconitase</shortName>
        <ecNumber evidence="10">4.2.1.3</ecNumber>
    </recommendedName>
</protein>
<dbReference type="InterPro" id="IPR018136">
    <property type="entry name" value="Aconitase_4Fe-4S_BS"/>
</dbReference>
<keyword evidence="8 10" id="KW-0456">Lyase</keyword>
<dbReference type="PRINTS" id="PR00415">
    <property type="entry name" value="ACONITASE"/>
</dbReference>
<evidence type="ECO:0000256" key="5">
    <source>
        <dbReference type="ARBA" id="ARBA00022723"/>
    </source>
</evidence>